<keyword evidence="4" id="KW-1185">Reference proteome</keyword>
<evidence type="ECO:0000313" key="3">
    <source>
        <dbReference type="EMBL" id="CAK9226112.1"/>
    </source>
</evidence>
<feature type="coiled-coil region" evidence="1">
    <location>
        <begin position="184"/>
        <end position="363"/>
    </location>
</feature>
<sequence>MMEMQQSDGSSKRALVSQAAPCSGSNPFPNKRRLVTPAASEKVYARRHSEGAQQQGITPSVYGTGGLRAELSCLTQERETQMKRIGVLIQERQALEVLLTNSEMEKKTWSEICSSTMTSMKGLEAEIECEKQKMEQSGHEAEKQLSKMQSLLLQLTDEKQKILIEKDSEHEALSAKVVELEECKGKLALENKSLKQTVEELKDKTANLEAEYGNVTAEKLSITAALEDYKSKGEKLQIHCENLQANHEIALDKCDRELLELICERDYCEEALIKAESMMEQLEKEHKSLQRDYETLNSLKVKEQAGFQLAYEVYEKTAKKMELQLEMSRAELSKLKTELHTAIKQEDAELDKLIAVVSSIEEAKDSAVKELEHKLHLETMVLKEELAMATAKNYMRLFYNF</sequence>
<keyword evidence="1" id="KW-0175">Coiled coil</keyword>
<name>A0ABP0UNK7_9BRYO</name>
<evidence type="ECO:0000313" key="4">
    <source>
        <dbReference type="Proteomes" id="UP001497512"/>
    </source>
</evidence>
<dbReference type="EMBL" id="OZ019897">
    <property type="protein sequence ID" value="CAK9226112.1"/>
    <property type="molecule type" value="Genomic_DNA"/>
</dbReference>
<feature type="region of interest" description="Disordered" evidence="2">
    <location>
        <begin position="1"/>
        <end position="32"/>
    </location>
</feature>
<gene>
    <name evidence="3" type="ORF">CSSPTR1EN2_LOCUS18076</name>
</gene>
<dbReference type="Proteomes" id="UP001497512">
    <property type="component" value="Chromosome 5"/>
</dbReference>
<evidence type="ECO:0000256" key="1">
    <source>
        <dbReference type="SAM" id="Coils"/>
    </source>
</evidence>
<protein>
    <submittedName>
        <fullName evidence="3">Uncharacterized protein</fullName>
    </submittedName>
</protein>
<accession>A0ABP0UNK7</accession>
<evidence type="ECO:0000256" key="2">
    <source>
        <dbReference type="SAM" id="MobiDB-lite"/>
    </source>
</evidence>
<proteinExistence type="predicted"/>
<reference evidence="3" key="1">
    <citation type="submission" date="2024-02" db="EMBL/GenBank/DDBJ databases">
        <authorList>
            <consortium name="ELIXIR-Norway"/>
            <consortium name="Elixir Norway"/>
        </authorList>
    </citation>
    <scope>NUCLEOTIDE SEQUENCE</scope>
</reference>
<organism evidence="3 4">
    <name type="scientific">Sphagnum troendelagicum</name>
    <dbReference type="NCBI Taxonomy" id="128251"/>
    <lineage>
        <taxon>Eukaryota</taxon>
        <taxon>Viridiplantae</taxon>
        <taxon>Streptophyta</taxon>
        <taxon>Embryophyta</taxon>
        <taxon>Bryophyta</taxon>
        <taxon>Sphagnophytina</taxon>
        <taxon>Sphagnopsida</taxon>
        <taxon>Sphagnales</taxon>
        <taxon>Sphagnaceae</taxon>
        <taxon>Sphagnum</taxon>
    </lineage>
</organism>